<feature type="active site" evidence="5">
    <location>
        <position position="16"/>
    </location>
</feature>
<name>A0A542WZ79_9MICO</name>
<dbReference type="InterPro" id="IPR023485">
    <property type="entry name" value="Ptyr_pPase"/>
</dbReference>
<evidence type="ECO:0000256" key="3">
    <source>
        <dbReference type="ARBA" id="ARBA00022801"/>
    </source>
</evidence>
<protein>
    <recommendedName>
        <fullName evidence="2">protein-tyrosine-phosphatase</fullName>
        <ecNumber evidence="2">3.1.3.48</ecNumber>
    </recommendedName>
</protein>
<evidence type="ECO:0000259" key="6">
    <source>
        <dbReference type="SMART" id="SM00226"/>
    </source>
</evidence>
<comment type="caution">
    <text evidence="7">The sequence shown here is derived from an EMBL/GenBank/DDBJ whole genome shotgun (WGS) entry which is preliminary data.</text>
</comment>
<keyword evidence="3" id="KW-0378">Hydrolase</keyword>
<dbReference type="InterPro" id="IPR036196">
    <property type="entry name" value="Ptyr_pPase_sf"/>
</dbReference>
<dbReference type="GO" id="GO:0004725">
    <property type="term" value="F:protein tyrosine phosphatase activity"/>
    <property type="evidence" value="ECO:0007669"/>
    <property type="project" value="UniProtKB-EC"/>
</dbReference>
<feature type="active site" description="Proton donor" evidence="5">
    <location>
        <position position="131"/>
    </location>
</feature>
<organism evidence="7 8">
    <name type="scientific">Barrientosiimonas humi</name>
    <dbReference type="NCBI Taxonomy" id="999931"/>
    <lineage>
        <taxon>Bacteria</taxon>
        <taxon>Bacillati</taxon>
        <taxon>Actinomycetota</taxon>
        <taxon>Actinomycetes</taxon>
        <taxon>Micrococcales</taxon>
        <taxon>Dermacoccaceae</taxon>
        <taxon>Barrientosiimonas</taxon>
    </lineage>
</organism>
<dbReference type="AlphaFoldDB" id="A0A542WZ79"/>
<dbReference type="PANTHER" id="PTHR11717">
    <property type="entry name" value="LOW MOLECULAR WEIGHT PROTEIN TYROSINE PHOSPHATASE"/>
    <property type="match status" value="1"/>
</dbReference>
<dbReference type="PRINTS" id="PR00719">
    <property type="entry name" value="LMWPTPASE"/>
</dbReference>
<evidence type="ECO:0000313" key="8">
    <source>
        <dbReference type="Proteomes" id="UP000318336"/>
    </source>
</evidence>
<dbReference type="PANTHER" id="PTHR11717:SF7">
    <property type="entry name" value="LOW MOLECULAR WEIGHT PHOSPHOTYROSINE PROTEIN PHOSPHATASE"/>
    <property type="match status" value="1"/>
</dbReference>
<evidence type="ECO:0000313" key="7">
    <source>
        <dbReference type="EMBL" id="TQL28887.1"/>
    </source>
</evidence>
<dbReference type="RefSeq" id="WP_170206948.1">
    <property type="nucleotide sequence ID" value="NZ_CAJTBP010000001.1"/>
</dbReference>
<dbReference type="InterPro" id="IPR017867">
    <property type="entry name" value="Tyr_phospatase_low_mol_wt"/>
</dbReference>
<keyword evidence="4" id="KW-0904">Protein phosphatase</keyword>
<evidence type="ECO:0000256" key="1">
    <source>
        <dbReference type="ARBA" id="ARBA00011063"/>
    </source>
</evidence>
<dbReference type="Pfam" id="PF01451">
    <property type="entry name" value="LMWPc"/>
    <property type="match status" value="1"/>
</dbReference>
<proteinExistence type="inferred from homology"/>
<feature type="active site" description="Nucleophile" evidence="5">
    <location>
        <position position="10"/>
    </location>
</feature>
<dbReference type="Gene3D" id="3.40.50.2300">
    <property type="match status" value="1"/>
</dbReference>
<evidence type="ECO:0000256" key="5">
    <source>
        <dbReference type="PIRSR" id="PIRSR617867-1"/>
    </source>
</evidence>
<comment type="similarity">
    <text evidence="1">Belongs to the low molecular weight phosphotyrosine protein phosphatase family.</text>
</comment>
<accession>A0A542WZ79</accession>
<reference evidence="7 8" key="1">
    <citation type="submission" date="2019-06" db="EMBL/GenBank/DDBJ databases">
        <title>Sequencing the genomes of 1000 actinobacteria strains.</title>
        <authorList>
            <person name="Klenk H.-P."/>
        </authorList>
    </citation>
    <scope>NUCLEOTIDE SEQUENCE [LARGE SCALE GENOMIC DNA]</scope>
    <source>
        <strain evidence="7 8">DSM 24617</strain>
    </source>
</reference>
<feature type="domain" description="Phosphotyrosine protein phosphatase I" evidence="6">
    <location>
        <begin position="4"/>
        <end position="157"/>
    </location>
</feature>
<dbReference type="InterPro" id="IPR050438">
    <property type="entry name" value="LMW_PTPase"/>
</dbReference>
<gene>
    <name evidence="7" type="ORF">FB554_3195</name>
</gene>
<sequence>MRPVRVQVVCDGNTGRSAMAEVVLRDLLSRSPAAAATEITSAGLLVHQPGAPADPEALTALAAVGLDGSAHRATQFEIDDFPELDLVVFAEERHVGLVASAWPPRGWQERVRLIRSFDPVASALRETDLADPYGRGAQAYRQCLKDIRAAAPRVITEIERLAEVS</sequence>
<evidence type="ECO:0000256" key="4">
    <source>
        <dbReference type="ARBA" id="ARBA00022912"/>
    </source>
</evidence>
<dbReference type="SUPFAM" id="SSF52788">
    <property type="entry name" value="Phosphotyrosine protein phosphatases I"/>
    <property type="match status" value="1"/>
</dbReference>
<dbReference type="SMART" id="SM00226">
    <property type="entry name" value="LMWPc"/>
    <property type="match status" value="1"/>
</dbReference>
<dbReference type="EC" id="3.1.3.48" evidence="2"/>
<dbReference type="EMBL" id="VFOK01000002">
    <property type="protein sequence ID" value="TQL28887.1"/>
    <property type="molecule type" value="Genomic_DNA"/>
</dbReference>
<evidence type="ECO:0000256" key="2">
    <source>
        <dbReference type="ARBA" id="ARBA00013064"/>
    </source>
</evidence>
<dbReference type="Proteomes" id="UP000318336">
    <property type="component" value="Unassembled WGS sequence"/>
</dbReference>
<keyword evidence="8" id="KW-1185">Reference proteome</keyword>